<dbReference type="InterPro" id="IPR036271">
    <property type="entry name" value="Tet_transcr_reg_TetR-rel_C_sf"/>
</dbReference>
<reference evidence="4 5" key="1">
    <citation type="submission" date="2024-03" db="EMBL/GenBank/DDBJ databases">
        <title>Mouse gut bacterial collection (mGBC) of GemPharmatech.</title>
        <authorList>
            <person name="He Y."/>
            <person name="Dong L."/>
            <person name="Wu D."/>
            <person name="Gao X."/>
            <person name="Lin Z."/>
        </authorList>
    </citation>
    <scope>NUCLEOTIDE SEQUENCE [LARGE SCALE GENOMIC DNA]</scope>
    <source>
        <strain evidence="4 5">54-13</strain>
    </source>
</reference>
<sequence>MVLKTREKLIDVARQLFAHKGIENTTMSDIANASYKGRRTIYTYFKNKREIYNAVIEKESEMLVARLREVVSADASPTDKLMKFIDLRIDVVAESVARHHDNTVLRSLLIREFKRMERIRNLAIEKELEMLRGIMTEGVDKGDFDPEKTTGVYSAMIMLFQGIELSYMRNNFSQFGIEPQQMRQYIKQYVLSGIKKH</sequence>
<name>A0ABV4CWM7_9BACT</name>
<feature type="DNA-binding region" description="H-T-H motif" evidence="2">
    <location>
        <begin position="26"/>
        <end position="45"/>
    </location>
</feature>
<keyword evidence="1 2" id="KW-0238">DNA-binding</keyword>
<dbReference type="SUPFAM" id="SSF46689">
    <property type="entry name" value="Homeodomain-like"/>
    <property type="match status" value="1"/>
</dbReference>
<dbReference type="SUPFAM" id="SSF48498">
    <property type="entry name" value="Tetracyclin repressor-like, C-terminal domain"/>
    <property type="match status" value="1"/>
</dbReference>
<evidence type="ECO:0000256" key="2">
    <source>
        <dbReference type="PROSITE-ProRule" id="PRU00335"/>
    </source>
</evidence>
<dbReference type="PANTHER" id="PTHR43479:SF11">
    <property type="entry name" value="ACREF_ENVCD OPERON REPRESSOR-RELATED"/>
    <property type="match status" value="1"/>
</dbReference>
<accession>A0ABV4CWM7</accession>
<dbReference type="InterPro" id="IPR001647">
    <property type="entry name" value="HTH_TetR"/>
</dbReference>
<dbReference type="RefSeq" id="WP_205523832.1">
    <property type="nucleotide sequence ID" value="NZ_JBCLPP010000014.1"/>
</dbReference>
<gene>
    <name evidence="4" type="ORF">AAK873_06270</name>
</gene>
<dbReference type="PROSITE" id="PS50977">
    <property type="entry name" value="HTH_TETR_2"/>
    <property type="match status" value="1"/>
</dbReference>
<dbReference type="PRINTS" id="PR00455">
    <property type="entry name" value="HTHTETR"/>
</dbReference>
<evidence type="ECO:0000256" key="1">
    <source>
        <dbReference type="ARBA" id="ARBA00023125"/>
    </source>
</evidence>
<dbReference type="Gene3D" id="1.10.357.10">
    <property type="entry name" value="Tetracycline Repressor, domain 2"/>
    <property type="match status" value="1"/>
</dbReference>
<comment type="caution">
    <text evidence="4">The sequence shown here is derived from an EMBL/GenBank/DDBJ whole genome shotgun (WGS) entry which is preliminary data.</text>
</comment>
<dbReference type="PANTHER" id="PTHR43479">
    <property type="entry name" value="ACREF/ENVCD OPERON REPRESSOR-RELATED"/>
    <property type="match status" value="1"/>
</dbReference>
<organism evidence="4 5">
    <name type="scientific">Heminiphilus faecis</name>
    <dbReference type="NCBI Taxonomy" id="2601703"/>
    <lineage>
        <taxon>Bacteria</taxon>
        <taxon>Pseudomonadati</taxon>
        <taxon>Bacteroidota</taxon>
        <taxon>Bacteroidia</taxon>
        <taxon>Bacteroidales</taxon>
        <taxon>Muribaculaceae</taxon>
        <taxon>Heminiphilus</taxon>
    </lineage>
</organism>
<dbReference type="InterPro" id="IPR009057">
    <property type="entry name" value="Homeodomain-like_sf"/>
</dbReference>
<dbReference type="InterPro" id="IPR050624">
    <property type="entry name" value="HTH-type_Tx_Regulator"/>
</dbReference>
<dbReference type="Gene3D" id="1.10.10.60">
    <property type="entry name" value="Homeodomain-like"/>
    <property type="match status" value="1"/>
</dbReference>
<proteinExistence type="predicted"/>
<evidence type="ECO:0000313" key="5">
    <source>
        <dbReference type="Proteomes" id="UP001565200"/>
    </source>
</evidence>
<dbReference type="Proteomes" id="UP001565200">
    <property type="component" value="Unassembled WGS sequence"/>
</dbReference>
<evidence type="ECO:0000313" key="4">
    <source>
        <dbReference type="EMBL" id="MEY8245221.1"/>
    </source>
</evidence>
<feature type="domain" description="HTH tetR-type" evidence="3">
    <location>
        <begin position="3"/>
        <end position="63"/>
    </location>
</feature>
<dbReference type="EMBL" id="JBCLPP010000014">
    <property type="protein sequence ID" value="MEY8245221.1"/>
    <property type="molecule type" value="Genomic_DNA"/>
</dbReference>
<evidence type="ECO:0000259" key="3">
    <source>
        <dbReference type="PROSITE" id="PS50977"/>
    </source>
</evidence>
<keyword evidence="5" id="KW-1185">Reference proteome</keyword>
<protein>
    <submittedName>
        <fullName evidence="4">TetR/AcrR family transcriptional regulator</fullName>
    </submittedName>
</protein>
<dbReference type="Pfam" id="PF00440">
    <property type="entry name" value="TetR_N"/>
    <property type="match status" value="1"/>
</dbReference>